<dbReference type="RefSeq" id="WP_044739419.1">
    <property type="nucleotide sequence ID" value="NZ_JBBCMB010000005.1"/>
</dbReference>
<organism evidence="3 4">
    <name type="scientific">Acinetobacter tandoii</name>
    <dbReference type="NCBI Taxonomy" id="202954"/>
    <lineage>
        <taxon>Bacteria</taxon>
        <taxon>Pseudomonadati</taxon>
        <taxon>Pseudomonadota</taxon>
        <taxon>Gammaproteobacteria</taxon>
        <taxon>Moraxellales</taxon>
        <taxon>Moraxellaceae</taxon>
        <taxon>Acinetobacter</taxon>
    </lineage>
</organism>
<dbReference type="GO" id="GO:0045893">
    <property type="term" value="P:positive regulation of DNA-templated transcription"/>
    <property type="evidence" value="ECO:0007669"/>
    <property type="project" value="InterPro"/>
</dbReference>
<dbReference type="Pfam" id="PF13411">
    <property type="entry name" value="MerR_1"/>
    <property type="match status" value="1"/>
</dbReference>
<gene>
    <name evidence="3" type="ORF">F4W09_04095</name>
</gene>
<dbReference type="GO" id="GO:0046872">
    <property type="term" value="F:metal ion binding"/>
    <property type="evidence" value="ECO:0007669"/>
    <property type="project" value="InterPro"/>
</dbReference>
<dbReference type="PANTHER" id="PTHR30204">
    <property type="entry name" value="REDOX-CYCLING DRUG-SENSING TRANSCRIPTIONAL ACTIVATOR SOXR"/>
    <property type="match status" value="1"/>
</dbReference>
<sequence>MQHYLIHQLAKKTQLPVDTVRFYEKKHLIIPSYRAENNYKYYDEATLKRLQFIKQCRGLDMSLAEIQQLIDLIKQPQQGCQVVDQMIEQHILQVEKNIAELISFQSQLQELRQSCSSNTTIDHCQILKNLGLSE</sequence>
<protein>
    <submittedName>
        <fullName evidence="3">Cd(II)/Pb(II)-responsive transcriptional regulator</fullName>
    </submittedName>
</protein>
<dbReference type="PANTHER" id="PTHR30204:SF92">
    <property type="entry name" value="HTH-TYPE TRANSCRIPTIONAL REGULATOR ZNTR"/>
    <property type="match status" value="1"/>
</dbReference>
<dbReference type="SMART" id="SM00422">
    <property type="entry name" value="HTH_MERR"/>
    <property type="match status" value="1"/>
</dbReference>
<dbReference type="InterPro" id="IPR047057">
    <property type="entry name" value="MerR_fam"/>
</dbReference>
<dbReference type="GO" id="GO:0003700">
    <property type="term" value="F:DNA-binding transcription factor activity"/>
    <property type="evidence" value="ECO:0007669"/>
    <property type="project" value="InterPro"/>
</dbReference>
<accession>A0A5N4WKZ2</accession>
<dbReference type="Proteomes" id="UP000325788">
    <property type="component" value="Unassembled WGS sequence"/>
</dbReference>
<comment type="caution">
    <text evidence="3">The sequence shown here is derived from an EMBL/GenBank/DDBJ whole genome shotgun (WGS) entry which is preliminary data.</text>
</comment>
<proteinExistence type="predicted"/>
<dbReference type="InterPro" id="IPR011791">
    <property type="entry name" value="CadR-PbrR"/>
</dbReference>
<dbReference type="PROSITE" id="PS50937">
    <property type="entry name" value="HTH_MERR_2"/>
    <property type="match status" value="1"/>
</dbReference>
<dbReference type="Gene3D" id="1.10.1660.10">
    <property type="match status" value="1"/>
</dbReference>
<dbReference type="AlphaFoldDB" id="A0A5N4WKZ2"/>
<dbReference type="EMBL" id="VXLD01000002">
    <property type="protein sequence ID" value="KAB1857924.1"/>
    <property type="molecule type" value="Genomic_DNA"/>
</dbReference>
<evidence type="ECO:0000259" key="2">
    <source>
        <dbReference type="PROSITE" id="PS50937"/>
    </source>
</evidence>
<evidence type="ECO:0000313" key="3">
    <source>
        <dbReference type="EMBL" id="KAB1857924.1"/>
    </source>
</evidence>
<feature type="domain" description="HTH merR-type" evidence="2">
    <location>
        <begin position="3"/>
        <end position="72"/>
    </location>
</feature>
<reference evidence="3 4" key="1">
    <citation type="submission" date="2019-09" db="EMBL/GenBank/DDBJ databases">
        <title>Draft genome sequence of Acinetobacter tandoii W4-4-4 isolated from environmental water sample.</title>
        <authorList>
            <person name="Wee S.K."/>
            <person name="Yan B."/>
            <person name="Mustaffa S.B."/>
            <person name="Yap E.P.H."/>
        </authorList>
    </citation>
    <scope>NUCLEOTIDE SEQUENCE [LARGE SCALE GENOMIC DNA]</scope>
    <source>
        <strain evidence="3 4">W4-4-4</strain>
    </source>
</reference>
<evidence type="ECO:0000313" key="4">
    <source>
        <dbReference type="Proteomes" id="UP000325788"/>
    </source>
</evidence>
<dbReference type="PRINTS" id="PR00040">
    <property type="entry name" value="HTHMERR"/>
</dbReference>
<dbReference type="InterPro" id="IPR009061">
    <property type="entry name" value="DNA-bd_dom_put_sf"/>
</dbReference>
<evidence type="ECO:0000256" key="1">
    <source>
        <dbReference type="ARBA" id="ARBA00023125"/>
    </source>
</evidence>
<dbReference type="SUPFAM" id="SSF46955">
    <property type="entry name" value="Putative DNA-binding domain"/>
    <property type="match status" value="1"/>
</dbReference>
<keyword evidence="1" id="KW-0238">DNA-binding</keyword>
<name>A0A5N4WKZ2_9GAMM</name>
<dbReference type="InterPro" id="IPR000551">
    <property type="entry name" value="MerR-type_HTH_dom"/>
</dbReference>
<dbReference type="GO" id="GO:0003677">
    <property type="term" value="F:DNA binding"/>
    <property type="evidence" value="ECO:0007669"/>
    <property type="project" value="UniProtKB-KW"/>
</dbReference>
<dbReference type="CDD" id="cd04784">
    <property type="entry name" value="HTH_CadR-PbrR"/>
    <property type="match status" value="1"/>
</dbReference>